<dbReference type="EMBL" id="JAHJDP010000032">
    <property type="protein sequence ID" value="MBU2690537.1"/>
    <property type="molecule type" value="Genomic_DNA"/>
</dbReference>
<sequence>MSADAPPHGTAAPLRPASRSSLAWRLVSAAVFLPLLYFLITIGSWPFQVFIFLLVILGAFEWEQLLKSRGLKPWPGWTAIAALGFLAGACYAGGEGMAVVLALLLLAGFVLELICGSMRPLLLLGSTLLGGLYTGLLPAFFYKIRILSTVEFPEMGRDAVLLIFLVVWGCDTFAYTFGRLFGRHKLWPRVSPKKSWEGAVGGAAGAILMALLGKVWFAGFLDTEQAVVFGIIGGTVSQVGDLAESLLKREAGMKDSSSLIPGHGGILDRFDSLLFSLPILYLYLLLLVSGGGR</sequence>
<evidence type="ECO:0000256" key="6">
    <source>
        <dbReference type="ARBA" id="ARBA00012487"/>
    </source>
</evidence>
<evidence type="ECO:0000256" key="1">
    <source>
        <dbReference type="ARBA" id="ARBA00001698"/>
    </source>
</evidence>
<evidence type="ECO:0000256" key="16">
    <source>
        <dbReference type="ARBA" id="ARBA00023209"/>
    </source>
</evidence>
<comment type="subcellular location">
    <subcellularLocation>
        <location evidence="2">Cell membrane</location>
        <topology evidence="2">Multi-pass membrane protein</topology>
    </subcellularLocation>
</comment>
<evidence type="ECO:0000256" key="15">
    <source>
        <dbReference type="ARBA" id="ARBA00023136"/>
    </source>
</evidence>
<feature type="transmembrane region" description="Helical" evidence="19">
    <location>
        <begin position="273"/>
        <end position="292"/>
    </location>
</feature>
<evidence type="ECO:0000256" key="3">
    <source>
        <dbReference type="ARBA" id="ARBA00005119"/>
    </source>
</evidence>
<comment type="catalytic activity">
    <reaction evidence="1 18">
        <text>a 1,2-diacyl-sn-glycero-3-phosphate + CTP + H(+) = a CDP-1,2-diacyl-sn-glycerol + diphosphate</text>
        <dbReference type="Rhea" id="RHEA:16229"/>
        <dbReference type="ChEBI" id="CHEBI:15378"/>
        <dbReference type="ChEBI" id="CHEBI:33019"/>
        <dbReference type="ChEBI" id="CHEBI:37563"/>
        <dbReference type="ChEBI" id="CHEBI:58332"/>
        <dbReference type="ChEBI" id="CHEBI:58608"/>
        <dbReference type="EC" id="2.7.7.41"/>
    </reaction>
</comment>
<feature type="transmembrane region" description="Helical" evidence="19">
    <location>
        <begin position="161"/>
        <end position="178"/>
    </location>
</feature>
<evidence type="ECO:0000256" key="12">
    <source>
        <dbReference type="ARBA" id="ARBA00022695"/>
    </source>
</evidence>
<dbReference type="GO" id="GO:0004605">
    <property type="term" value="F:phosphatidate cytidylyltransferase activity"/>
    <property type="evidence" value="ECO:0007669"/>
    <property type="project" value="UniProtKB-EC"/>
</dbReference>
<feature type="transmembrane region" description="Helical" evidence="19">
    <location>
        <begin position="121"/>
        <end position="141"/>
    </location>
</feature>
<evidence type="ECO:0000313" key="21">
    <source>
        <dbReference type="Proteomes" id="UP000777784"/>
    </source>
</evidence>
<evidence type="ECO:0000256" key="5">
    <source>
        <dbReference type="ARBA" id="ARBA00010185"/>
    </source>
</evidence>
<protein>
    <recommendedName>
        <fullName evidence="7 18">Phosphatidate cytidylyltransferase</fullName>
        <ecNumber evidence="6 18">2.7.7.41</ecNumber>
    </recommendedName>
</protein>
<dbReference type="PROSITE" id="PS01315">
    <property type="entry name" value="CDS"/>
    <property type="match status" value="1"/>
</dbReference>
<keyword evidence="16" id="KW-0594">Phospholipid biosynthesis</keyword>
<evidence type="ECO:0000313" key="20">
    <source>
        <dbReference type="EMBL" id="MBU2690537.1"/>
    </source>
</evidence>
<proteinExistence type="inferred from homology"/>
<keyword evidence="13 19" id="KW-1133">Transmembrane helix</keyword>
<dbReference type="PANTHER" id="PTHR46382:SF1">
    <property type="entry name" value="PHOSPHATIDATE CYTIDYLYLTRANSFERASE"/>
    <property type="match status" value="1"/>
</dbReference>
<comment type="caution">
    <text evidence="20">The sequence shown here is derived from an EMBL/GenBank/DDBJ whole genome shotgun (WGS) entry which is preliminary data.</text>
</comment>
<dbReference type="GO" id="GO:0005886">
    <property type="term" value="C:plasma membrane"/>
    <property type="evidence" value="ECO:0007669"/>
    <property type="project" value="UniProtKB-SubCell"/>
</dbReference>
<keyword evidence="15 19" id="KW-0472">Membrane</keyword>
<keyword evidence="11 18" id="KW-0812">Transmembrane</keyword>
<comment type="pathway">
    <text evidence="3 18">Phospholipid metabolism; CDP-diacylglycerol biosynthesis; CDP-diacylglycerol from sn-glycerol 3-phosphate: step 3/3.</text>
</comment>
<evidence type="ECO:0000256" key="19">
    <source>
        <dbReference type="SAM" id="Phobius"/>
    </source>
</evidence>
<keyword evidence="12 18" id="KW-0548">Nucleotidyltransferase</keyword>
<dbReference type="EC" id="2.7.7.41" evidence="6 18"/>
<organism evidence="20 21">
    <name type="scientific">Eiseniibacteriota bacterium</name>
    <dbReference type="NCBI Taxonomy" id="2212470"/>
    <lineage>
        <taxon>Bacteria</taxon>
        <taxon>Candidatus Eiseniibacteriota</taxon>
    </lineage>
</organism>
<reference evidence="20" key="1">
    <citation type="submission" date="2021-05" db="EMBL/GenBank/DDBJ databases">
        <title>Energy efficiency and biological interactions define the core microbiome of deep oligotrophic groundwater.</title>
        <authorList>
            <person name="Mehrshad M."/>
            <person name="Lopez-Fernandez M."/>
            <person name="Bell E."/>
            <person name="Bernier-Latmani R."/>
            <person name="Bertilsson S."/>
            <person name="Dopson M."/>
        </authorList>
    </citation>
    <scope>NUCLEOTIDE SEQUENCE</scope>
    <source>
        <strain evidence="20">Modern_marine.mb.64</strain>
    </source>
</reference>
<evidence type="ECO:0000256" key="9">
    <source>
        <dbReference type="ARBA" id="ARBA00022516"/>
    </source>
</evidence>
<comment type="similarity">
    <text evidence="5 18">Belongs to the CDS family.</text>
</comment>
<accession>A0A948RWX4</accession>
<dbReference type="Pfam" id="PF01148">
    <property type="entry name" value="CTP_transf_1"/>
    <property type="match status" value="1"/>
</dbReference>
<evidence type="ECO:0000256" key="13">
    <source>
        <dbReference type="ARBA" id="ARBA00022989"/>
    </source>
</evidence>
<feature type="transmembrane region" description="Helical" evidence="19">
    <location>
        <begin position="199"/>
        <end position="219"/>
    </location>
</feature>
<keyword evidence="9" id="KW-0444">Lipid biosynthesis</keyword>
<feature type="transmembrane region" description="Helical" evidence="19">
    <location>
        <begin position="45"/>
        <end position="62"/>
    </location>
</feature>
<evidence type="ECO:0000256" key="14">
    <source>
        <dbReference type="ARBA" id="ARBA00023098"/>
    </source>
</evidence>
<dbReference type="GO" id="GO:0016024">
    <property type="term" value="P:CDP-diacylglycerol biosynthetic process"/>
    <property type="evidence" value="ECO:0007669"/>
    <property type="project" value="TreeGrafter"/>
</dbReference>
<evidence type="ECO:0000256" key="4">
    <source>
        <dbReference type="ARBA" id="ARBA00005189"/>
    </source>
</evidence>
<evidence type="ECO:0000256" key="11">
    <source>
        <dbReference type="ARBA" id="ARBA00022692"/>
    </source>
</evidence>
<feature type="transmembrane region" description="Helical" evidence="19">
    <location>
        <begin position="97"/>
        <end position="114"/>
    </location>
</feature>
<dbReference type="PANTHER" id="PTHR46382">
    <property type="entry name" value="PHOSPHATIDATE CYTIDYLYLTRANSFERASE"/>
    <property type="match status" value="1"/>
</dbReference>
<keyword evidence="10 18" id="KW-0808">Transferase</keyword>
<evidence type="ECO:0000256" key="8">
    <source>
        <dbReference type="ARBA" id="ARBA00022475"/>
    </source>
</evidence>
<name>A0A948RWX4_UNCEI</name>
<feature type="transmembrane region" description="Helical" evidence="19">
    <location>
        <begin position="74"/>
        <end position="91"/>
    </location>
</feature>
<keyword evidence="17" id="KW-1208">Phospholipid metabolism</keyword>
<keyword evidence="14" id="KW-0443">Lipid metabolism</keyword>
<evidence type="ECO:0000256" key="10">
    <source>
        <dbReference type="ARBA" id="ARBA00022679"/>
    </source>
</evidence>
<dbReference type="Proteomes" id="UP000777784">
    <property type="component" value="Unassembled WGS sequence"/>
</dbReference>
<keyword evidence="8" id="KW-1003">Cell membrane</keyword>
<evidence type="ECO:0000256" key="18">
    <source>
        <dbReference type="RuleBase" id="RU003938"/>
    </source>
</evidence>
<evidence type="ECO:0000256" key="2">
    <source>
        <dbReference type="ARBA" id="ARBA00004651"/>
    </source>
</evidence>
<gene>
    <name evidence="20" type="ORF">KJ970_06375</name>
</gene>
<evidence type="ECO:0000256" key="17">
    <source>
        <dbReference type="ARBA" id="ARBA00023264"/>
    </source>
</evidence>
<dbReference type="InterPro" id="IPR000374">
    <property type="entry name" value="PC_trans"/>
</dbReference>
<dbReference type="AlphaFoldDB" id="A0A948RWX4"/>
<evidence type="ECO:0000256" key="7">
    <source>
        <dbReference type="ARBA" id="ARBA00019373"/>
    </source>
</evidence>
<comment type="pathway">
    <text evidence="4">Lipid metabolism.</text>
</comment>